<dbReference type="AlphaFoldDB" id="A0A2S6NGH7"/>
<keyword evidence="2" id="KW-1185">Reference proteome</keyword>
<reference evidence="1 2" key="1">
    <citation type="journal article" date="2018" name="Arch. Microbiol.">
        <title>New insights into the metabolic potential of the phototrophic purple bacterium Rhodopila globiformis DSM 161(T) from its draft genome sequence and evidence for a vanadium-dependent nitrogenase.</title>
        <authorList>
            <person name="Imhoff J.F."/>
            <person name="Rahn T."/>
            <person name="Kunzel S."/>
            <person name="Neulinger S.C."/>
        </authorList>
    </citation>
    <scope>NUCLEOTIDE SEQUENCE [LARGE SCALE GENOMIC DNA]</scope>
    <source>
        <strain evidence="1 2">DSM 161</strain>
    </source>
</reference>
<organism evidence="1 2">
    <name type="scientific">Rhodopila globiformis</name>
    <name type="common">Rhodopseudomonas globiformis</name>
    <dbReference type="NCBI Taxonomy" id="1071"/>
    <lineage>
        <taxon>Bacteria</taxon>
        <taxon>Pseudomonadati</taxon>
        <taxon>Pseudomonadota</taxon>
        <taxon>Alphaproteobacteria</taxon>
        <taxon>Acetobacterales</taxon>
        <taxon>Acetobacteraceae</taxon>
        <taxon>Rhodopila</taxon>
    </lineage>
</organism>
<proteinExistence type="predicted"/>
<sequence length="502" mass="57393">MAFFDDYKPFRNHLRKFPLLPSLVEIWRLSLDLLYDRPLPPDYLTGRPALAHGPLNKYLYPWDLDILSRELLLNASTNGTRTLKKWSDLANTINYIRRLEDVAFTTGHDPQADVLRDLHRIAHRQWPWQIDAGAAPLMRALKVFGTEAVDRLVVQTLGMTIKQAILLGSAVSGSFLNNSGMSINQDYGVLGIPRDASIALLSRLTSTTSDLRREIVAQQRYDQDWAYGQNPLEKRPLISVDPSFPDRVLCPMPWWLMRRLSGGIFYDLVSLAEFSNPFGESFQDYVGDIIKLTCKPPRFTILPEEPYFVGQRKMHGVDWTVSDHTGHLFVEAKAKRLTVGSKVRSETAPLDRDLNIMAMAIVQHYQNIRRSLDRQTSWKPDGLPIYPLILTLEDWFFISPRVNEMLTAHIGTLLAKADVPASIVESMPYIIASAQEFEIISQLISQIGINPILSRCIEPDRQSWALLPIVRGFFKDELKNADGFLFRAEFMQLWQNIYANHQ</sequence>
<name>A0A2S6NGH7_RHOGL</name>
<accession>A0A2S6NGH7</accession>
<dbReference type="RefSeq" id="WP_104519393.1">
    <property type="nucleotide sequence ID" value="NZ_NHRY01000139.1"/>
</dbReference>
<evidence type="ECO:0000313" key="2">
    <source>
        <dbReference type="Proteomes" id="UP000239724"/>
    </source>
</evidence>
<dbReference type="EMBL" id="NHRY01000139">
    <property type="protein sequence ID" value="PPQ33707.1"/>
    <property type="molecule type" value="Genomic_DNA"/>
</dbReference>
<protein>
    <submittedName>
        <fullName evidence="1">Uncharacterized protein</fullName>
    </submittedName>
</protein>
<comment type="caution">
    <text evidence="1">The sequence shown here is derived from an EMBL/GenBank/DDBJ whole genome shotgun (WGS) entry which is preliminary data.</text>
</comment>
<dbReference type="Proteomes" id="UP000239724">
    <property type="component" value="Unassembled WGS sequence"/>
</dbReference>
<dbReference type="OrthoDB" id="8114910at2"/>
<evidence type="ECO:0000313" key="1">
    <source>
        <dbReference type="EMBL" id="PPQ33707.1"/>
    </source>
</evidence>
<gene>
    <name evidence="1" type="ORF">CCS01_13625</name>
</gene>